<organism evidence="2 3">
    <name type="scientific">Terrabacter aerolatus</name>
    <dbReference type="NCBI Taxonomy" id="422442"/>
    <lineage>
        <taxon>Bacteria</taxon>
        <taxon>Bacillati</taxon>
        <taxon>Actinomycetota</taxon>
        <taxon>Actinomycetes</taxon>
        <taxon>Micrococcales</taxon>
        <taxon>Intrasporangiaceae</taxon>
        <taxon>Terrabacter</taxon>
    </lineage>
</organism>
<dbReference type="AlphaFoldDB" id="A0A512D070"/>
<sequence>MTAAVPGCVPAQLVASLAASRAASGHALLVIALRNGGPAACHLEGYPGLALVSATGEPARTTVTHVQDQTFPAVAPTALTVPVGASVSFDLGVTDVPSGSDASCVSEPTLSITLPDAQGAVRLAARVTTCDRRLNVSPFVAGTAGVRR</sequence>
<comment type="caution">
    <text evidence="2">The sequence shown here is derived from an EMBL/GenBank/DDBJ whole genome shotgun (WGS) entry which is preliminary data.</text>
</comment>
<proteinExistence type="predicted"/>
<dbReference type="RefSeq" id="WP_222594096.1">
    <property type="nucleotide sequence ID" value="NZ_BJYX01000007.1"/>
</dbReference>
<reference evidence="2 3" key="1">
    <citation type="submission" date="2019-07" db="EMBL/GenBank/DDBJ databases">
        <title>Whole genome shotgun sequence of Terrabacter aerolatus NBRC 106305.</title>
        <authorList>
            <person name="Hosoyama A."/>
            <person name="Uohara A."/>
            <person name="Ohji S."/>
            <person name="Ichikawa N."/>
        </authorList>
    </citation>
    <scope>NUCLEOTIDE SEQUENCE [LARGE SCALE GENOMIC DNA]</scope>
    <source>
        <strain evidence="2 3">NBRC 106305</strain>
    </source>
</reference>
<dbReference type="Pfam" id="PF14016">
    <property type="entry name" value="DUF4232"/>
    <property type="match status" value="1"/>
</dbReference>
<name>A0A512D070_9MICO</name>
<dbReference type="InterPro" id="IPR025326">
    <property type="entry name" value="DUF4232"/>
</dbReference>
<dbReference type="Proteomes" id="UP000321534">
    <property type="component" value="Unassembled WGS sequence"/>
</dbReference>
<evidence type="ECO:0000313" key="2">
    <source>
        <dbReference type="EMBL" id="GEO29863.1"/>
    </source>
</evidence>
<evidence type="ECO:0000313" key="3">
    <source>
        <dbReference type="Proteomes" id="UP000321534"/>
    </source>
</evidence>
<protein>
    <recommendedName>
        <fullName evidence="1">DUF4232 domain-containing protein</fullName>
    </recommendedName>
</protein>
<gene>
    <name evidence="2" type="ORF">TAE01_16730</name>
</gene>
<keyword evidence="3" id="KW-1185">Reference proteome</keyword>
<dbReference type="EMBL" id="BJYX01000007">
    <property type="protein sequence ID" value="GEO29863.1"/>
    <property type="molecule type" value="Genomic_DNA"/>
</dbReference>
<accession>A0A512D070</accession>
<feature type="domain" description="DUF4232" evidence="1">
    <location>
        <begin position="8"/>
        <end position="139"/>
    </location>
</feature>
<evidence type="ECO:0000259" key="1">
    <source>
        <dbReference type="Pfam" id="PF14016"/>
    </source>
</evidence>